<evidence type="ECO:0000313" key="2">
    <source>
        <dbReference type="EMBL" id="EJN85332.1"/>
    </source>
</evidence>
<evidence type="ECO:0000256" key="1">
    <source>
        <dbReference type="SAM" id="MobiDB-lite"/>
    </source>
</evidence>
<dbReference type="Proteomes" id="UP000007814">
    <property type="component" value="Unassembled WGS sequence"/>
</dbReference>
<sequence>MRVEVLRHGPHSTGLFRLAGTSALWGSSPGCGACRGRKPSTGAAFSAVGSAPSSPGMGRSTPNRHGPGAALPERITLKVHCESLVKAGNLCQDEPVHGRMADRGTCQCGHASAPFTTDRPARTCR</sequence>
<dbReference type="PATRIC" id="fig|1115803.3.peg.900"/>
<name>J3F3V8_ACTNH</name>
<gene>
    <name evidence="2" type="ORF">HMPREF1129_2912</name>
</gene>
<feature type="region of interest" description="Disordered" evidence="1">
    <location>
        <begin position="45"/>
        <end position="70"/>
    </location>
</feature>
<dbReference type="EMBL" id="ALJK01000074">
    <property type="protein sequence ID" value="EJN85332.1"/>
    <property type="molecule type" value="Genomic_DNA"/>
</dbReference>
<comment type="caution">
    <text evidence="2">The sequence shown here is derived from an EMBL/GenBank/DDBJ whole genome shotgun (WGS) entry which is preliminary data.</text>
</comment>
<proteinExistence type="predicted"/>
<reference evidence="2 3" key="1">
    <citation type="submission" date="2012-07" db="EMBL/GenBank/DDBJ databases">
        <authorList>
            <person name="Durkin A.S."/>
            <person name="McCorrison J."/>
            <person name="Torralba M."/>
            <person name="Gillis M."/>
            <person name="Methe B."/>
            <person name="Sutton G."/>
            <person name="Nelson K.E."/>
        </authorList>
    </citation>
    <scope>NUCLEOTIDE SEQUENCE [LARGE SCALE GENOMIC DNA]</scope>
    <source>
        <strain evidence="3">ATCC 12104 / DSM 43013 / CCUG 2238 / JCM 8349 / NCTC 10301 / Howell 279</strain>
    </source>
</reference>
<organism evidence="2 3">
    <name type="scientific">Actinomyces naeslundii (strain ATCC 12104 / DSM 43013 / CCUG 2238 / JCM 8349 / NCTC 10301 / Howell 279)</name>
    <dbReference type="NCBI Taxonomy" id="1115803"/>
    <lineage>
        <taxon>Bacteria</taxon>
        <taxon>Bacillati</taxon>
        <taxon>Actinomycetota</taxon>
        <taxon>Actinomycetes</taxon>
        <taxon>Actinomycetales</taxon>
        <taxon>Actinomycetaceae</taxon>
        <taxon>Actinomyces</taxon>
    </lineage>
</organism>
<accession>J3F3V8</accession>
<dbReference type="AlphaFoldDB" id="J3F3V8"/>
<evidence type="ECO:0000313" key="3">
    <source>
        <dbReference type="Proteomes" id="UP000007814"/>
    </source>
</evidence>
<protein>
    <submittedName>
        <fullName evidence="2">Uncharacterized protein</fullName>
    </submittedName>
</protein>